<evidence type="ECO:0000313" key="2">
    <source>
        <dbReference type="Proteomes" id="UP000095472"/>
    </source>
</evidence>
<name>A0ACD5GV36_9CYAN</name>
<reference evidence="1 2" key="1">
    <citation type="journal article" date="2016" name="Genome Announc.">
        <title>Draft Genome Sequence of the Thermotolerant Cyanobacterium Desertifilum sp. IPPAS B-1220.</title>
        <authorList>
            <person name="Mironov K.S."/>
            <person name="Sinetova M.A."/>
            <person name="Bolatkhan K."/>
            <person name="Zayadan B.K."/>
            <person name="Ustinova V.V."/>
            <person name="Kupriyanova E.V."/>
            <person name="Skrypnik A.N."/>
            <person name="Gogoleva N.E."/>
            <person name="Gogolev Y.V."/>
            <person name="Los D.A."/>
        </authorList>
    </citation>
    <scope>NUCLEOTIDE SEQUENCE [LARGE SCALE GENOMIC DNA]</scope>
    <source>
        <strain evidence="1 2">IPPAS B-1220</strain>
    </source>
</reference>
<gene>
    <name evidence="1" type="ORF">BH720_001055</name>
</gene>
<evidence type="ECO:0000313" key="1">
    <source>
        <dbReference type="EMBL" id="XPM64637.1"/>
    </source>
</evidence>
<dbReference type="EMBL" id="CP182909">
    <property type="protein sequence ID" value="XPM64637.1"/>
    <property type="molecule type" value="Genomic_DNA"/>
</dbReference>
<accession>A0ACD5GV36</accession>
<organism evidence="1 2">
    <name type="scientific">Desertifilum tharense IPPAS B-1220</name>
    <dbReference type="NCBI Taxonomy" id="1781255"/>
    <lineage>
        <taxon>Bacteria</taxon>
        <taxon>Bacillati</taxon>
        <taxon>Cyanobacteriota</taxon>
        <taxon>Cyanophyceae</taxon>
        <taxon>Desertifilales</taxon>
        <taxon>Desertifilaceae</taxon>
        <taxon>Desertifilum</taxon>
    </lineage>
</organism>
<dbReference type="Proteomes" id="UP000095472">
    <property type="component" value="Chromosome"/>
</dbReference>
<keyword evidence="2" id="KW-1185">Reference proteome</keyword>
<proteinExistence type="predicted"/>
<protein>
    <submittedName>
        <fullName evidence="1">HAMP domain-containing protein</fullName>
    </submittedName>
</protein>
<sequence>MFNLKPPYYKALQSTALNTILLGAIALIATLSFGLLSARWLIQPILRLSAAATALAEGDWDITVPIEREDELGVLAAAFNRMAGQLQESYAALKERETKLAEAQRIAHLGNWELDLSTHRMSGSDELFRIYTIQPDSELPSYPAILEYMPPEDATQIRQAVQRALEAGEPYEVDHCIVRPNGEIRYVHSKGQPKFDTQVPRYPVVWHRN</sequence>